<dbReference type="OrthoDB" id="9759612at2"/>
<dbReference type="Gene3D" id="3.10.129.10">
    <property type="entry name" value="Hotdog Thioesterase"/>
    <property type="match status" value="1"/>
</dbReference>
<keyword evidence="3" id="KW-1185">Reference proteome</keyword>
<accession>A0A396S943</accession>
<proteinExistence type="predicted"/>
<feature type="domain" description="MaoC-like" evidence="1">
    <location>
        <begin position="24"/>
        <end position="128"/>
    </location>
</feature>
<name>A0A396S943_9BACL</name>
<protein>
    <submittedName>
        <fullName evidence="2">Acyl dehydratase</fullName>
    </submittedName>
</protein>
<dbReference type="RefSeq" id="WP_118875852.1">
    <property type="nucleotide sequence ID" value="NZ_QWEI01000003.1"/>
</dbReference>
<dbReference type="InterPro" id="IPR029069">
    <property type="entry name" value="HotDog_dom_sf"/>
</dbReference>
<dbReference type="InterPro" id="IPR052741">
    <property type="entry name" value="Mitochondrial_HTD2"/>
</dbReference>
<dbReference type="InterPro" id="IPR002539">
    <property type="entry name" value="MaoC-like_dom"/>
</dbReference>
<dbReference type="PANTHER" id="PTHR28152:SF1">
    <property type="entry name" value="HYDROXYACYL-THIOESTER DEHYDRATASE TYPE 2, MITOCHONDRIAL"/>
    <property type="match status" value="1"/>
</dbReference>
<dbReference type="PANTHER" id="PTHR28152">
    <property type="entry name" value="HYDROXYACYL-THIOESTER DEHYDRATASE TYPE 2, MITOCHONDRIAL"/>
    <property type="match status" value="1"/>
</dbReference>
<evidence type="ECO:0000259" key="1">
    <source>
        <dbReference type="Pfam" id="PF01575"/>
    </source>
</evidence>
<gene>
    <name evidence="2" type="ORF">D1B33_07935</name>
</gene>
<dbReference type="Pfam" id="PF01575">
    <property type="entry name" value="MaoC_dehydratas"/>
    <property type="match status" value="1"/>
</dbReference>
<evidence type="ECO:0000313" key="3">
    <source>
        <dbReference type="Proteomes" id="UP000265692"/>
    </source>
</evidence>
<dbReference type="AlphaFoldDB" id="A0A396S943"/>
<dbReference type="SUPFAM" id="SSF54637">
    <property type="entry name" value="Thioesterase/thiol ester dehydrase-isomerase"/>
    <property type="match status" value="1"/>
</dbReference>
<dbReference type="EMBL" id="QWEI01000003">
    <property type="protein sequence ID" value="RHW37463.1"/>
    <property type="molecule type" value="Genomic_DNA"/>
</dbReference>
<dbReference type="GO" id="GO:0019171">
    <property type="term" value="F:(3R)-hydroxyacyl-[acyl-carrier-protein] dehydratase activity"/>
    <property type="evidence" value="ECO:0007669"/>
    <property type="project" value="TreeGrafter"/>
</dbReference>
<organism evidence="2 3">
    <name type="scientific">Ureibacillus yapensis</name>
    <dbReference type="NCBI Taxonomy" id="2304605"/>
    <lineage>
        <taxon>Bacteria</taxon>
        <taxon>Bacillati</taxon>
        <taxon>Bacillota</taxon>
        <taxon>Bacilli</taxon>
        <taxon>Bacillales</taxon>
        <taxon>Caryophanaceae</taxon>
        <taxon>Ureibacillus</taxon>
    </lineage>
</organism>
<dbReference type="Proteomes" id="UP000265692">
    <property type="component" value="Unassembled WGS sequence"/>
</dbReference>
<comment type="caution">
    <text evidence="2">The sequence shown here is derived from an EMBL/GenBank/DDBJ whole genome shotgun (WGS) entry which is preliminary data.</text>
</comment>
<sequence>MSNTQPLQVVYSEVEIGEELPILKKNTSPLQLFRYSAITWNTHRIHFDKEYALKEGYPNILVHSHLHGAFLTQLCTDWMGDRGELKSLEVNIKRFAIPGETLTCKGTVVEKKMVDGEGLVTIDLKEINEQAEVCAPGRAVIKLPLV</sequence>
<evidence type="ECO:0000313" key="2">
    <source>
        <dbReference type="EMBL" id="RHW37463.1"/>
    </source>
</evidence>
<reference evidence="2 3" key="1">
    <citation type="submission" date="2018-08" db="EMBL/GenBank/DDBJ databases">
        <title>Lysinibacillus sp. YLB-03 draft genome sequence.</title>
        <authorList>
            <person name="Yu L."/>
        </authorList>
    </citation>
    <scope>NUCLEOTIDE SEQUENCE [LARGE SCALE GENOMIC DNA]</scope>
    <source>
        <strain evidence="2 3">YLB-03</strain>
    </source>
</reference>